<evidence type="ECO:0000313" key="3">
    <source>
        <dbReference type="EMBL" id="OGK03094.1"/>
    </source>
</evidence>
<gene>
    <name evidence="3" type="ORF">A2519_06770</name>
</gene>
<evidence type="ECO:0000256" key="1">
    <source>
        <dbReference type="SAM" id="Phobius"/>
    </source>
</evidence>
<feature type="transmembrane region" description="Helical" evidence="1">
    <location>
        <begin position="118"/>
        <end position="137"/>
    </location>
</feature>
<organism evidence="3 4">
    <name type="scientific">Candidatus Raymondbacteria bacterium RIFOXYD12_FULL_49_13</name>
    <dbReference type="NCBI Taxonomy" id="1817890"/>
    <lineage>
        <taxon>Bacteria</taxon>
        <taxon>Raymondiibacteriota</taxon>
    </lineage>
</organism>
<dbReference type="Proteomes" id="UP000179243">
    <property type="component" value="Unassembled WGS sequence"/>
</dbReference>
<feature type="domain" description="Calcineurin-like phosphoesterase" evidence="2">
    <location>
        <begin position="162"/>
        <end position="329"/>
    </location>
</feature>
<name>A0A1F7F8U6_UNCRA</name>
<dbReference type="PANTHER" id="PTHR31302:SF0">
    <property type="entry name" value="TRANSMEMBRANE PROTEIN WITH METALLOPHOSPHOESTERASE DOMAIN"/>
    <property type="match status" value="1"/>
</dbReference>
<keyword evidence="1" id="KW-0472">Membrane</keyword>
<feature type="transmembrane region" description="Helical" evidence="1">
    <location>
        <begin position="37"/>
        <end position="56"/>
    </location>
</feature>
<evidence type="ECO:0000313" key="4">
    <source>
        <dbReference type="Proteomes" id="UP000179243"/>
    </source>
</evidence>
<dbReference type="InterPro" id="IPR051158">
    <property type="entry name" value="Metallophosphoesterase_sf"/>
</dbReference>
<dbReference type="Pfam" id="PF00149">
    <property type="entry name" value="Metallophos"/>
    <property type="match status" value="1"/>
</dbReference>
<dbReference type="EMBL" id="MFYX01000097">
    <property type="protein sequence ID" value="OGK03094.1"/>
    <property type="molecule type" value="Genomic_DNA"/>
</dbReference>
<dbReference type="CDD" id="cd07385">
    <property type="entry name" value="MPP_YkuE_C"/>
    <property type="match status" value="1"/>
</dbReference>
<comment type="caution">
    <text evidence="3">The sequence shown here is derived from an EMBL/GenBank/DDBJ whole genome shotgun (WGS) entry which is preliminary data.</text>
</comment>
<dbReference type="GO" id="GO:0016787">
    <property type="term" value="F:hydrolase activity"/>
    <property type="evidence" value="ECO:0007669"/>
    <property type="project" value="InterPro"/>
</dbReference>
<dbReference type="Gene3D" id="3.60.21.10">
    <property type="match status" value="1"/>
</dbReference>
<reference evidence="3 4" key="1">
    <citation type="journal article" date="2016" name="Nat. Commun.">
        <title>Thousands of microbial genomes shed light on interconnected biogeochemical processes in an aquifer system.</title>
        <authorList>
            <person name="Anantharaman K."/>
            <person name="Brown C.T."/>
            <person name="Hug L.A."/>
            <person name="Sharon I."/>
            <person name="Castelle C.J."/>
            <person name="Probst A.J."/>
            <person name="Thomas B.C."/>
            <person name="Singh A."/>
            <person name="Wilkins M.J."/>
            <person name="Karaoz U."/>
            <person name="Brodie E.L."/>
            <person name="Williams K.H."/>
            <person name="Hubbard S.S."/>
            <person name="Banfield J.F."/>
        </authorList>
    </citation>
    <scope>NUCLEOTIDE SEQUENCE [LARGE SCALE GENOMIC DNA]</scope>
</reference>
<accession>A0A1F7F8U6</accession>
<protein>
    <recommendedName>
        <fullName evidence="2">Calcineurin-like phosphoesterase domain-containing protein</fullName>
    </recommendedName>
</protein>
<dbReference type="InterPro" id="IPR004843">
    <property type="entry name" value="Calcineurin-like_PHP"/>
</dbReference>
<proteinExistence type="predicted"/>
<keyword evidence="1" id="KW-0812">Transmembrane</keyword>
<feature type="transmembrane region" description="Helical" evidence="1">
    <location>
        <begin position="6"/>
        <end position="25"/>
    </location>
</feature>
<sequence>MRTSDFVIFLSIVLAIYGSANYYVFVRGWQAMPLGSAVRPLYSVIFICLAFAYVMGRFLEHAHRNAFSDALMLTGSFWMAAIMYFLLIAACVDCIRFADHWTHFLPAVGSARYTLLKYRALQGIVLFVAMLLGAGFVNACHVRTTEYSIPLPTKPAGAPRSIRIAVISDIHLGAIVGKKRFDRMVNIIMAQKPDLILMPGDIVDEDITPVVQDNIGESLRRLSAPLGVFASTGNHEYIGGVDKAIAYYVEHGITVLRDSMLIVGGFLRIVGREDQSKERFTGQKRLELKDIVSQSESVLPLIVLDHQPSALKEAQENQVDLLLCGHTHGGQLWPGSVLTKAIFGINRGLVRKGETSLIVSSGAGTWGPPVRIGSVPEIIFITADIPGS</sequence>
<dbReference type="SUPFAM" id="SSF56300">
    <property type="entry name" value="Metallo-dependent phosphatases"/>
    <property type="match status" value="1"/>
</dbReference>
<evidence type="ECO:0000259" key="2">
    <source>
        <dbReference type="Pfam" id="PF00149"/>
    </source>
</evidence>
<dbReference type="AlphaFoldDB" id="A0A1F7F8U6"/>
<dbReference type="InterPro" id="IPR029052">
    <property type="entry name" value="Metallo-depent_PP-like"/>
</dbReference>
<keyword evidence="1" id="KW-1133">Transmembrane helix</keyword>
<feature type="transmembrane region" description="Helical" evidence="1">
    <location>
        <begin position="76"/>
        <end position="98"/>
    </location>
</feature>
<dbReference type="PANTHER" id="PTHR31302">
    <property type="entry name" value="TRANSMEMBRANE PROTEIN WITH METALLOPHOSPHOESTERASE DOMAIN-RELATED"/>
    <property type="match status" value="1"/>
</dbReference>